<proteinExistence type="predicted"/>
<name>A0ACB7ZUS6_9AGAM</name>
<reference evidence="1" key="1">
    <citation type="journal article" date="2021" name="New Phytol.">
        <title>Evolutionary innovations through gain and loss of genes in the ectomycorrhizal Boletales.</title>
        <authorList>
            <person name="Wu G."/>
            <person name="Miyauchi S."/>
            <person name="Morin E."/>
            <person name="Kuo A."/>
            <person name="Drula E."/>
            <person name="Varga T."/>
            <person name="Kohler A."/>
            <person name="Feng B."/>
            <person name="Cao Y."/>
            <person name="Lipzen A."/>
            <person name="Daum C."/>
            <person name="Hundley H."/>
            <person name="Pangilinan J."/>
            <person name="Johnson J."/>
            <person name="Barry K."/>
            <person name="LaButti K."/>
            <person name="Ng V."/>
            <person name="Ahrendt S."/>
            <person name="Min B."/>
            <person name="Choi I.G."/>
            <person name="Park H."/>
            <person name="Plett J.M."/>
            <person name="Magnuson J."/>
            <person name="Spatafora J.W."/>
            <person name="Nagy L.G."/>
            <person name="Henrissat B."/>
            <person name="Grigoriev I.V."/>
            <person name="Yang Z.L."/>
            <person name="Xu J."/>
            <person name="Martin F.M."/>
        </authorList>
    </citation>
    <scope>NUCLEOTIDE SEQUENCE</scope>
    <source>
        <strain evidence="1">ATCC 28755</strain>
    </source>
</reference>
<accession>A0ACB7ZUS6</accession>
<protein>
    <submittedName>
        <fullName evidence="1">Uncharacterized protein</fullName>
    </submittedName>
</protein>
<dbReference type="EMBL" id="MU268457">
    <property type="protein sequence ID" value="KAH7904488.1"/>
    <property type="molecule type" value="Genomic_DNA"/>
</dbReference>
<organism evidence="1 2">
    <name type="scientific">Hygrophoropsis aurantiaca</name>
    <dbReference type="NCBI Taxonomy" id="72124"/>
    <lineage>
        <taxon>Eukaryota</taxon>
        <taxon>Fungi</taxon>
        <taxon>Dikarya</taxon>
        <taxon>Basidiomycota</taxon>
        <taxon>Agaricomycotina</taxon>
        <taxon>Agaricomycetes</taxon>
        <taxon>Agaricomycetidae</taxon>
        <taxon>Boletales</taxon>
        <taxon>Coniophorineae</taxon>
        <taxon>Hygrophoropsidaceae</taxon>
        <taxon>Hygrophoropsis</taxon>
    </lineage>
</organism>
<gene>
    <name evidence="1" type="ORF">BJ138DRAFT_1138531</name>
</gene>
<keyword evidence="2" id="KW-1185">Reference proteome</keyword>
<evidence type="ECO:0000313" key="2">
    <source>
        <dbReference type="Proteomes" id="UP000790377"/>
    </source>
</evidence>
<comment type="caution">
    <text evidence="1">The sequence shown here is derived from an EMBL/GenBank/DDBJ whole genome shotgun (WGS) entry which is preliminary data.</text>
</comment>
<dbReference type="Proteomes" id="UP000790377">
    <property type="component" value="Unassembled WGS sequence"/>
</dbReference>
<sequence>MNLDTRNKSSVTRECQYCKKAFNLKGVGTHEKACKIKLDTRIRDEEIEKRLALKPRTDPDDTSFPDHVPVDEEQTNGPSLDDIKTEYHPSSSRPSIIQSFEQYGIADDAIPPLVSNEPWRPFRSRADFEFAEVALHAALNKEHTSKLIQLIRACVNKEMEFTLVDHNDLQQSWHGASMHLTPFEKHIITVPHKAGDRQYDVYARPLWEWALDLLGDERLASHFVWDAQRLYKFNGTSFTRFYHEPWTANRWWNIQSKLPRGAKPFCIILYADKSNLSSFGTAKGHPVIARCANLPTEIRNGDGVGGGRVVGWLPVVAEDTNEQGKTSWADFKRIVWHAAFYKILQCIFVLSKTGFWHMCSDQVLRLLFPLILILSADYEEQCVMALIRGPKGKCPCPVCLVSKDDLLDHHRNFPLRTAEDTAKLFEAANEMSNKSEVEQLFKSQGLKHIKNVFHNVMNSDPHRAISWDRLHAHQEGLGGSHIWTEMKTCIQSLGRTASGEFDKQVAAFPRWRDFNHFNEAMTQFFNDGTKLDHLLRTAFYAALGVLNEETTKSGYLLMQVLRSYLEFDMYTSLDVHTDDTLAAGEEELLRFSTLLREYAQTSNDYSDKDWKFPKAHLNDHAMMDIREKGVTRNFSTKPNEKLHGPLKKSYRMRTNFKDVALQILNAEHACWVAVLIREQIDDMDNAIQTQLDEEAEASGEQTARRCSQRICGDEHASLGAAQQHQSISEIEASHQDDLAFKDFRKRLAVFLNLYANVPRADDGSNQTQLRLEKDFPIAECRFLRVNYESRVDWRQTTDLLRCSPNFYNHPRYDGVLVNTSTGPIFAQLVFLFTCTINTSTFNLALIQPYDQPTGRQRRCDRELRLTRLRAKPRGSAEFISIKSIIRGAVFVKDSKKDDEYIVVDLIDADMYLRLKHRGTSS</sequence>
<evidence type="ECO:0000313" key="1">
    <source>
        <dbReference type="EMBL" id="KAH7904488.1"/>
    </source>
</evidence>